<dbReference type="SUPFAM" id="SSF46565">
    <property type="entry name" value="Chaperone J-domain"/>
    <property type="match status" value="1"/>
</dbReference>
<dbReference type="Pfam" id="PF00226">
    <property type="entry name" value="DnaJ"/>
    <property type="match status" value="1"/>
</dbReference>
<dbReference type="InterPro" id="IPR053025">
    <property type="entry name" value="Mito_ATP_Synthase-Asso"/>
</dbReference>
<evidence type="ECO:0000313" key="3">
    <source>
        <dbReference type="Proteomes" id="UP000095280"/>
    </source>
</evidence>
<dbReference type="AlphaFoldDB" id="A0A1I8IN60"/>
<feature type="region of interest" description="Disordered" evidence="1">
    <location>
        <begin position="95"/>
        <end position="126"/>
    </location>
</feature>
<dbReference type="InterPro" id="IPR001623">
    <property type="entry name" value="DnaJ_domain"/>
</dbReference>
<protein>
    <submittedName>
        <fullName evidence="4 5">J domain-containing protein</fullName>
    </submittedName>
</protein>
<dbReference type="PROSITE" id="PS50076">
    <property type="entry name" value="DNAJ_2"/>
    <property type="match status" value="1"/>
</dbReference>
<sequence>QQLCRRGPHWPHCCQLQSWLQLRRQRRSASLSSSRRQSSSSPYDVLGVDRQATQREIKSAFYAKSKLVHPDVNKSPDASRQFNALSNAYKVLGNENSRRSFDDSQRRGSSARTSRPSQSSSTADSTVADVDIRVRDIQASFDAFYRVRYPAMVADQSRLRRKHVDSVVSDELDGAQPVSDVVGATDASSRAAQNSRRRLTALTAVALCAYALFAGYDALVRAEDAALRTRADENQ</sequence>
<dbReference type="Proteomes" id="UP000095280">
    <property type="component" value="Unplaced"/>
</dbReference>
<accession>A0A1I8IN60</accession>
<name>A0A1I8IN60_9PLAT</name>
<dbReference type="SMART" id="SM00271">
    <property type="entry name" value="DnaJ"/>
    <property type="match status" value="1"/>
</dbReference>
<organism evidence="3 5">
    <name type="scientific">Macrostomum lignano</name>
    <dbReference type="NCBI Taxonomy" id="282301"/>
    <lineage>
        <taxon>Eukaryota</taxon>
        <taxon>Metazoa</taxon>
        <taxon>Spiralia</taxon>
        <taxon>Lophotrochozoa</taxon>
        <taxon>Platyhelminthes</taxon>
        <taxon>Rhabditophora</taxon>
        <taxon>Macrostomorpha</taxon>
        <taxon>Macrostomida</taxon>
        <taxon>Macrostomidae</taxon>
        <taxon>Macrostomum</taxon>
    </lineage>
</organism>
<evidence type="ECO:0000313" key="4">
    <source>
        <dbReference type="WBParaSite" id="maker-uti_cns_0001489-snap-gene-0.3-mRNA-1"/>
    </source>
</evidence>
<proteinExistence type="predicted"/>
<feature type="compositionally biased region" description="Low complexity" evidence="1">
    <location>
        <begin position="29"/>
        <end position="41"/>
    </location>
</feature>
<reference evidence="4 5" key="1">
    <citation type="submission" date="2016-11" db="UniProtKB">
        <authorList>
            <consortium name="WormBaseParasite"/>
        </authorList>
    </citation>
    <scope>IDENTIFICATION</scope>
</reference>
<feature type="domain" description="J" evidence="2">
    <location>
        <begin position="41"/>
        <end position="105"/>
    </location>
</feature>
<dbReference type="Gene3D" id="1.10.287.110">
    <property type="entry name" value="DnaJ domain"/>
    <property type="match status" value="1"/>
</dbReference>
<dbReference type="InterPro" id="IPR036869">
    <property type="entry name" value="J_dom_sf"/>
</dbReference>
<dbReference type="PANTHER" id="PTHR44873">
    <property type="entry name" value="DNAJ HOMOLOG SUBFAMILY C MEMBER 30, MITOCHONDRIAL"/>
    <property type="match status" value="1"/>
</dbReference>
<evidence type="ECO:0000256" key="1">
    <source>
        <dbReference type="SAM" id="MobiDB-lite"/>
    </source>
</evidence>
<dbReference type="PRINTS" id="PR00625">
    <property type="entry name" value="JDOMAIN"/>
</dbReference>
<feature type="compositionally biased region" description="Low complexity" evidence="1">
    <location>
        <begin position="110"/>
        <end position="126"/>
    </location>
</feature>
<keyword evidence="3" id="KW-1185">Reference proteome</keyword>
<dbReference type="WBParaSite" id="maker-uti_cns_0001489-snap-gene-0.3-mRNA-1">
    <property type="protein sequence ID" value="maker-uti_cns_0001489-snap-gene-0.3-mRNA-1"/>
    <property type="gene ID" value="maker-uti_cns_0001489-snap-gene-0.3"/>
</dbReference>
<dbReference type="PANTHER" id="PTHR44873:SF1">
    <property type="entry name" value="DNAJ HOMOLOG SUBFAMILY C MEMBER 30, MITOCHONDRIAL"/>
    <property type="match status" value="1"/>
</dbReference>
<feature type="region of interest" description="Disordered" evidence="1">
    <location>
        <begin position="29"/>
        <end position="49"/>
    </location>
</feature>
<dbReference type="WBParaSite" id="maker-uti_cns_0013978-snap-gene-0.3-mRNA-1">
    <property type="protein sequence ID" value="maker-uti_cns_0013978-snap-gene-0.3-mRNA-1"/>
    <property type="gene ID" value="maker-uti_cns_0013978-snap-gene-0.3"/>
</dbReference>
<dbReference type="CDD" id="cd06257">
    <property type="entry name" value="DnaJ"/>
    <property type="match status" value="1"/>
</dbReference>
<evidence type="ECO:0000259" key="2">
    <source>
        <dbReference type="PROSITE" id="PS50076"/>
    </source>
</evidence>
<evidence type="ECO:0000313" key="5">
    <source>
        <dbReference type="WBParaSite" id="maker-uti_cns_0013978-snap-gene-0.3-mRNA-1"/>
    </source>
</evidence>
<feature type="compositionally biased region" description="Basic and acidic residues" evidence="1">
    <location>
        <begin position="96"/>
        <end position="106"/>
    </location>
</feature>